<accession>A0A6F8ZG87</accession>
<dbReference type="SMART" id="SM00563">
    <property type="entry name" value="PlsC"/>
    <property type="match status" value="1"/>
</dbReference>
<sequence length="200" mass="22579">MFYSTMYWIVRTIFSLWFRLDVEGMERLPRRGPLIVVANHQSAWDPPVMGAVVTRQLWYMAKAELFEYRGLACLIRSLHAFPVRRGTPDRRAIRFALGVLAAGGALLIFPEGHRSRDGELQPARPGTVWLAKKSGAPLVPVGIYGRYGWARRIRFRVGEPFFIPPDMDDQAAQVLIMDRIRELVEAGRREALAAGGRGSS</sequence>
<organism evidence="4 5">
    <name type="scientific">Candidatus Hydrogenisulfobacillus filiaventi</name>
    <dbReference type="NCBI Taxonomy" id="2707344"/>
    <lineage>
        <taxon>Bacteria</taxon>
        <taxon>Bacillati</taxon>
        <taxon>Bacillota</taxon>
        <taxon>Clostridia</taxon>
        <taxon>Eubacteriales</taxon>
        <taxon>Clostridiales Family XVII. Incertae Sedis</taxon>
        <taxon>Candidatus Hydrogenisulfobacillus</taxon>
    </lineage>
</organism>
<protein>
    <submittedName>
        <fullName evidence="4">1-acyl-sn-glycerol-3-phosphate acyltransferase</fullName>
        <ecNumber evidence="4">2.3.1.51</ecNumber>
    </submittedName>
</protein>
<dbReference type="PANTHER" id="PTHR10434">
    <property type="entry name" value="1-ACYL-SN-GLYCEROL-3-PHOSPHATE ACYLTRANSFERASE"/>
    <property type="match status" value="1"/>
</dbReference>
<evidence type="ECO:0000259" key="3">
    <source>
        <dbReference type="SMART" id="SM00563"/>
    </source>
</evidence>
<keyword evidence="5" id="KW-1185">Reference proteome</keyword>
<dbReference type="CDD" id="cd07989">
    <property type="entry name" value="LPLAT_AGPAT-like"/>
    <property type="match status" value="1"/>
</dbReference>
<dbReference type="PANTHER" id="PTHR10434:SF11">
    <property type="entry name" value="1-ACYL-SN-GLYCEROL-3-PHOSPHATE ACYLTRANSFERASE"/>
    <property type="match status" value="1"/>
</dbReference>
<dbReference type="KEGG" id="hfv:R50_1211"/>
<dbReference type="EC" id="2.3.1.51" evidence="4"/>
<keyword evidence="1 4" id="KW-0808">Transferase</keyword>
<dbReference type="Pfam" id="PF01553">
    <property type="entry name" value="Acyltransferase"/>
    <property type="match status" value="1"/>
</dbReference>
<evidence type="ECO:0000313" key="5">
    <source>
        <dbReference type="Proteomes" id="UP000503399"/>
    </source>
</evidence>
<reference evidence="4 5" key="1">
    <citation type="submission" date="2020-02" db="EMBL/GenBank/DDBJ databases">
        <authorList>
            <person name="Hogendoorn C."/>
        </authorList>
    </citation>
    <scope>NUCLEOTIDE SEQUENCE [LARGE SCALE GENOMIC DNA]</scope>
    <source>
        <strain evidence="4">R501</strain>
    </source>
</reference>
<dbReference type="GO" id="GO:0003841">
    <property type="term" value="F:1-acylglycerol-3-phosphate O-acyltransferase activity"/>
    <property type="evidence" value="ECO:0007669"/>
    <property type="project" value="UniProtKB-EC"/>
</dbReference>
<dbReference type="GO" id="GO:0006654">
    <property type="term" value="P:phosphatidic acid biosynthetic process"/>
    <property type="evidence" value="ECO:0007669"/>
    <property type="project" value="TreeGrafter"/>
</dbReference>
<dbReference type="InterPro" id="IPR002123">
    <property type="entry name" value="Plipid/glycerol_acylTrfase"/>
</dbReference>
<gene>
    <name evidence="4" type="ORF">R50_1211</name>
</gene>
<name>A0A6F8ZG87_9FIRM</name>
<dbReference type="SUPFAM" id="SSF69593">
    <property type="entry name" value="Glycerol-3-phosphate (1)-acyltransferase"/>
    <property type="match status" value="1"/>
</dbReference>
<feature type="domain" description="Phospholipid/glycerol acyltransferase" evidence="3">
    <location>
        <begin position="34"/>
        <end position="146"/>
    </location>
</feature>
<proteinExistence type="predicted"/>
<dbReference type="Proteomes" id="UP000503399">
    <property type="component" value="Chromosome"/>
</dbReference>
<dbReference type="AlphaFoldDB" id="A0A6F8ZG87"/>
<evidence type="ECO:0000256" key="2">
    <source>
        <dbReference type="ARBA" id="ARBA00023315"/>
    </source>
</evidence>
<evidence type="ECO:0000256" key="1">
    <source>
        <dbReference type="ARBA" id="ARBA00022679"/>
    </source>
</evidence>
<keyword evidence="2 4" id="KW-0012">Acyltransferase</keyword>
<evidence type="ECO:0000313" key="4">
    <source>
        <dbReference type="EMBL" id="CAB1128717.1"/>
    </source>
</evidence>
<dbReference type="EMBL" id="LR778114">
    <property type="protein sequence ID" value="CAB1128717.1"/>
    <property type="molecule type" value="Genomic_DNA"/>
</dbReference>